<evidence type="ECO:0000256" key="2">
    <source>
        <dbReference type="ARBA" id="ARBA00005695"/>
    </source>
</evidence>
<evidence type="ECO:0000313" key="5">
    <source>
        <dbReference type="Proteomes" id="UP001243009"/>
    </source>
</evidence>
<feature type="domain" description="Solute-binding protein family 5" evidence="3">
    <location>
        <begin position="114"/>
        <end position="509"/>
    </location>
</feature>
<dbReference type="InterPro" id="IPR030678">
    <property type="entry name" value="Peptide/Ni-bd"/>
</dbReference>
<reference evidence="4 5" key="1">
    <citation type="submission" date="2023-08" db="EMBL/GenBank/DDBJ databases">
        <title>The draft genome sequence of Paracraurococcus sp. LOR1-02.</title>
        <authorList>
            <person name="Kingkaew E."/>
            <person name="Tanasupawat S."/>
        </authorList>
    </citation>
    <scope>NUCLEOTIDE SEQUENCE [LARGE SCALE GENOMIC DNA]</scope>
    <source>
        <strain evidence="4 5">LOR1-02</strain>
    </source>
</reference>
<accession>A0ABT9DYS6</accession>
<comment type="similarity">
    <text evidence="2">Belongs to the bacterial solute-binding protein 5 family.</text>
</comment>
<name>A0ABT9DYS6_9PROT</name>
<evidence type="ECO:0000259" key="3">
    <source>
        <dbReference type="Pfam" id="PF00496"/>
    </source>
</evidence>
<dbReference type="PIRSF" id="PIRSF002741">
    <property type="entry name" value="MppA"/>
    <property type="match status" value="1"/>
</dbReference>
<dbReference type="Gene3D" id="3.10.105.10">
    <property type="entry name" value="Dipeptide-binding Protein, Domain 3"/>
    <property type="match status" value="1"/>
</dbReference>
<dbReference type="InterPro" id="IPR006311">
    <property type="entry name" value="TAT_signal"/>
</dbReference>
<dbReference type="CDD" id="cd08513">
    <property type="entry name" value="PBP2_thermophilic_Hb8_like"/>
    <property type="match status" value="1"/>
</dbReference>
<dbReference type="Gene3D" id="3.40.190.10">
    <property type="entry name" value="Periplasmic binding protein-like II"/>
    <property type="match status" value="1"/>
</dbReference>
<dbReference type="Pfam" id="PF00496">
    <property type="entry name" value="SBP_bac_5"/>
    <property type="match status" value="1"/>
</dbReference>
<dbReference type="PROSITE" id="PS51318">
    <property type="entry name" value="TAT"/>
    <property type="match status" value="1"/>
</dbReference>
<dbReference type="SUPFAM" id="SSF53850">
    <property type="entry name" value="Periplasmic binding protein-like II"/>
    <property type="match status" value="1"/>
</dbReference>
<gene>
    <name evidence="4" type="ORF">Q7A36_11960</name>
</gene>
<comment type="caution">
    <text evidence="4">The sequence shown here is derived from an EMBL/GenBank/DDBJ whole genome shotgun (WGS) entry which is preliminary data.</text>
</comment>
<sequence length="602" mass="66196">MIEDQLRDLIGRVQRGTLSRRGFVRRLAAFGLTAPMATQILAVTGAAPAAAQSAAQSAPAYKPTKRGGGGALKILYWQASTLLNPHFAVGTTNQDASRVFYEPLAGWASDGTLVPCLAAEIPSIDNGGLAQDGRSVTWKLKRGVKWHDGQDFSADDVVFNWEYGKNPQVGTTSSGLYVDANVVKLDDYTVRVEFKQPTPFWASAFCAASGAMVPKHLFAAYNGPNARDAPANLKPVGTGPYRFASFAPGDVLRAELNPAYHGENRPFFDTLEIKGGGDAVSAARAVLQTGDFDYAWNLQVEDELLKRLEAANRGRVNIVEGGNIEFIQLNPTDPNQEVEGERSSIRTTHPAFSDPAVRQAMAYLVDRNAISQFIYGRGGPAAANFLNNPERFNSHNMKWEFSIAKANEVLDKAGWARGGDGIRAKGNVRLKFVFQTSVNAPRQRCQQIIKQAAGRCGIDLELKSVVGSVFFSSDVANPDTFPKFYADMQMYTTTMTEADPQRFMNQYASWEVATKANAWQGRNVSRFRSEDYDKAFRAAESELDPVKRAALFIRMNDIVVGSNHIIPVVRRPLVSASLNALRPELSAWDSTMWALQDWYREA</sequence>
<dbReference type="RefSeq" id="WP_305103924.1">
    <property type="nucleotide sequence ID" value="NZ_JAUTWS010000009.1"/>
</dbReference>
<evidence type="ECO:0000313" key="4">
    <source>
        <dbReference type="EMBL" id="MDO9709060.1"/>
    </source>
</evidence>
<dbReference type="PANTHER" id="PTHR30290:SF65">
    <property type="entry name" value="MONOACYL PHOSPHATIDYLINOSITOL TETRAMANNOSIDE-BINDING PROTEIN LPQW-RELATED"/>
    <property type="match status" value="1"/>
</dbReference>
<keyword evidence="5" id="KW-1185">Reference proteome</keyword>
<protein>
    <submittedName>
        <fullName evidence="4">Peptide ABC transporter substrate-binding protein</fullName>
    </submittedName>
</protein>
<dbReference type="InterPro" id="IPR000914">
    <property type="entry name" value="SBP_5_dom"/>
</dbReference>
<proteinExistence type="inferred from homology"/>
<comment type="subcellular location">
    <subcellularLocation>
        <location evidence="1">Periplasm</location>
    </subcellularLocation>
</comment>
<organism evidence="4 5">
    <name type="scientific">Paracraurococcus lichenis</name>
    <dbReference type="NCBI Taxonomy" id="3064888"/>
    <lineage>
        <taxon>Bacteria</taxon>
        <taxon>Pseudomonadati</taxon>
        <taxon>Pseudomonadota</taxon>
        <taxon>Alphaproteobacteria</taxon>
        <taxon>Acetobacterales</taxon>
        <taxon>Roseomonadaceae</taxon>
        <taxon>Paracraurococcus</taxon>
    </lineage>
</organism>
<dbReference type="Proteomes" id="UP001243009">
    <property type="component" value="Unassembled WGS sequence"/>
</dbReference>
<dbReference type="PANTHER" id="PTHR30290">
    <property type="entry name" value="PERIPLASMIC BINDING COMPONENT OF ABC TRANSPORTER"/>
    <property type="match status" value="1"/>
</dbReference>
<dbReference type="EMBL" id="JAUTWS010000009">
    <property type="protein sequence ID" value="MDO9709060.1"/>
    <property type="molecule type" value="Genomic_DNA"/>
</dbReference>
<dbReference type="InterPro" id="IPR039424">
    <property type="entry name" value="SBP_5"/>
</dbReference>
<evidence type="ECO:0000256" key="1">
    <source>
        <dbReference type="ARBA" id="ARBA00004418"/>
    </source>
</evidence>